<dbReference type="InterPro" id="IPR011053">
    <property type="entry name" value="Single_hybrid_motif"/>
</dbReference>
<feature type="domain" description="Peripheral subunit-binding (PSBD)" evidence="14">
    <location>
        <begin position="112"/>
        <end position="149"/>
    </location>
</feature>
<evidence type="ECO:0000256" key="10">
    <source>
        <dbReference type="ARBA" id="ARBA00052761"/>
    </source>
</evidence>
<dbReference type="FunFam" id="3.30.559.10:FF:000005">
    <property type="entry name" value="Dihydrolipoyllysine-residue succinyltransferase component of 2-oxoglutarate dehydrogenase complex"/>
    <property type="match status" value="1"/>
</dbReference>
<dbReference type="InterPro" id="IPR006255">
    <property type="entry name" value="SucB"/>
</dbReference>
<dbReference type="PROSITE" id="PS00189">
    <property type="entry name" value="LIPOYL"/>
    <property type="match status" value="1"/>
</dbReference>
<evidence type="ECO:0000256" key="5">
    <source>
        <dbReference type="ARBA" id="ARBA00019511"/>
    </source>
</evidence>
<protein>
    <recommendedName>
        <fullName evidence="5 11">Dihydrolipoyllysine-residue succinyltransferase component of 2-oxoglutarate dehydrogenase complex</fullName>
        <ecNumber evidence="4 11">2.3.1.61</ecNumber>
    </recommendedName>
    <alternativeName>
        <fullName evidence="11">2-oxoglutarate dehydrogenase complex component E2</fullName>
    </alternativeName>
</protein>
<evidence type="ECO:0000259" key="14">
    <source>
        <dbReference type="PROSITE" id="PS51826"/>
    </source>
</evidence>
<keyword evidence="7 11" id="KW-0808">Transferase</keyword>
<dbReference type="PANTHER" id="PTHR43416:SF5">
    <property type="entry name" value="DIHYDROLIPOYLLYSINE-RESIDUE SUCCINYLTRANSFERASE COMPONENT OF 2-OXOGLUTARATE DEHYDROGENASE COMPLEX, MITOCHONDRIAL"/>
    <property type="match status" value="1"/>
</dbReference>
<evidence type="ECO:0000313" key="15">
    <source>
        <dbReference type="EMBL" id="CAE13724.1"/>
    </source>
</evidence>
<dbReference type="SUPFAM" id="SSF52777">
    <property type="entry name" value="CoA-dependent acyltransferases"/>
    <property type="match status" value="1"/>
</dbReference>
<keyword evidence="6 11" id="KW-0816">Tricarboxylic acid cycle</keyword>
<evidence type="ECO:0000256" key="7">
    <source>
        <dbReference type="ARBA" id="ARBA00022679"/>
    </source>
</evidence>
<dbReference type="AlphaFoldDB" id="Q7N6V6"/>
<accession>Q7N6V6</accession>
<keyword evidence="8 11" id="KW-0450">Lipoyl</keyword>
<feature type="domain" description="Lipoyl-binding" evidence="13">
    <location>
        <begin position="3"/>
        <end position="78"/>
    </location>
</feature>
<dbReference type="GO" id="GO:0004149">
    <property type="term" value="F:dihydrolipoyllysine-residue succinyltransferase activity"/>
    <property type="evidence" value="ECO:0007669"/>
    <property type="project" value="UniProtKB-UniRule"/>
</dbReference>
<dbReference type="CDD" id="cd06849">
    <property type="entry name" value="lipoyl_domain"/>
    <property type="match status" value="1"/>
</dbReference>
<dbReference type="GeneID" id="48847719"/>
<dbReference type="HOGENOM" id="CLU_016733_0_0_6"/>
<dbReference type="GO" id="GO:0006099">
    <property type="term" value="P:tricarboxylic acid cycle"/>
    <property type="evidence" value="ECO:0007669"/>
    <property type="project" value="UniProtKB-UniRule"/>
</dbReference>
<keyword evidence="16" id="KW-1185">Reference proteome</keyword>
<dbReference type="KEGG" id="plu:plu1431"/>
<dbReference type="InterPro" id="IPR004167">
    <property type="entry name" value="PSBD"/>
</dbReference>
<dbReference type="GO" id="GO:0033512">
    <property type="term" value="P:L-lysine catabolic process to acetyl-CoA via saccharopine"/>
    <property type="evidence" value="ECO:0007669"/>
    <property type="project" value="UniProtKB-UniRule"/>
</dbReference>
<dbReference type="EMBL" id="BX571863">
    <property type="protein sequence ID" value="CAE13724.1"/>
    <property type="molecule type" value="Genomic_DNA"/>
</dbReference>
<evidence type="ECO:0000256" key="12">
    <source>
        <dbReference type="SAM" id="MobiDB-lite"/>
    </source>
</evidence>
<dbReference type="NCBIfam" id="NF004309">
    <property type="entry name" value="PRK05704.1"/>
    <property type="match status" value="1"/>
</dbReference>
<comment type="function">
    <text evidence="1 11">E2 component of the 2-oxoglutarate dehydrogenase (OGDH) complex which catalyzes the second step in the conversion of 2-oxoglutarate to succinyl-CoA and CO(2).</text>
</comment>
<comment type="cofactor">
    <cofactor evidence="11">
        <name>(R)-lipoate</name>
        <dbReference type="ChEBI" id="CHEBI:83088"/>
    </cofactor>
    <text evidence="11">Binds 1 lipoyl cofactor covalently.</text>
</comment>
<evidence type="ECO:0000256" key="9">
    <source>
        <dbReference type="ARBA" id="ARBA00023315"/>
    </source>
</evidence>
<dbReference type="OrthoDB" id="9805770at2"/>
<dbReference type="InterPro" id="IPR003016">
    <property type="entry name" value="2-oxoA_DH_lipoyl-BS"/>
</dbReference>
<dbReference type="InterPro" id="IPR050537">
    <property type="entry name" value="2-oxoacid_dehydrogenase"/>
</dbReference>
<evidence type="ECO:0000256" key="8">
    <source>
        <dbReference type="ARBA" id="ARBA00022823"/>
    </source>
</evidence>
<comment type="pathway">
    <text evidence="2 11">Amino-acid degradation; L-lysine degradation via saccharopine pathway; glutaryl-CoA from L-lysine: step 6/6.</text>
</comment>
<dbReference type="PANTHER" id="PTHR43416">
    <property type="entry name" value="DIHYDROLIPOYLLYSINE-RESIDUE SUCCINYLTRANSFERASE COMPONENT OF 2-OXOGLUTARATE DEHYDROGENASE COMPLEX, MITOCHONDRIAL-RELATED"/>
    <property type="match status" value="1"/>
</dbReference>
<dbReference type="GO" id="GO:0045252">
    <property type="term" value="C:oxoglutarate dehydrogenase complex"/>
    <property type="evidence" value="ECO:0007669"/>
    <property type="project" value="UniProtKB-UniRule"/>
</dbReference>
<dbReference type="GO" id="GO:0005829">
    <property type="term" value="C:cytosol"/>
    <property type="evidence" value="ECO:0007669"/>
    <property type="project" value="TreeGrafter"/>
</dbReference>
<dbReference type="InterPro" id="IPR036625">
    <property type="entry name" value="E3-bd_dom_sf"/>
</dbReference>
<evidence type="ECO:0000256" key="1">
    <source>
        <dbReference type="ARBA" id="ARBA00004052"/>
    </source>
</evidence>
<dbReference type="UniPathway" id="UPA00868">
    <property type="reaction ID" value="UER00840"/>
</dbReference>
<dbReference type="PROSITE" id="PS51826">
    <property type="entry name" value="PSBD"/>
    <property type="match status" value="1"/>
</dbReference>
<keyword evidence="9 11" id="KW-0012">Acyltransferase</keyword>
<evidence type="ECO:0000256" key="4">
    <source>
        <dbReference type="ARBA" id="ARBA00012945"/>
    </source>
</evidence>
<dbReference type="Gene3D" id="3.30.559.10">
    <property type="entry name" value="Chloramphenicol acetyltransferase-like domain"/>
    <property type="match status" value="1"/>
</dbReference>
<comment type="similarity">
    <text evidence="3 11">Belongs to the 2-oxoacid dehydrogenase family.</text>
</comment>
<evidence type="ECO:0000256" key="11">
    <source>
        <dbReference type="RuleBase" id="RU361138"/>
    </source>
</evidence>
<evidence type="ECO:0000313" key="16">
    <source>
        <dbReference type="Proteomes" id="UP000002514"/>
    </source>
</evidence>
<reference evidence="16" key="1">
    <citation type="journal article" date="2003" name="Nat. Biotechnol.">
        <title>The genome sequence of the entomopathogenic bacterium Photorhabdus luminescens.</title>
        <authorList>
            <person name="Duchaud E."/>
            <person name="Rusniok C."/>
            <person name="Frangeul L."/>
            <person name="Buchrieser C."/>
            <person name="Givaudan A."/>
            <person name="Taourit S."/>
            <person name="Bocs S."/>
            <person name="Boursaux-Eude C."/>
            <person name="Chandler M."/>
            <person name="Charles J.-F."/>
            <person name="Dassa E."/>
            <person name="Derose R."/>
            <person name="Derzelle S."/>
            <person name="Freyssinet G."/>
            <person name="Gaudriault S."/>
            <person name="Medigue C."/>
            <person name="Lanois A."/>
            <person name="Powell K."/>
            <person name="Siguier P."/>
            <person name="Vincent R."/>
            <person name="Wingate V."/>
            <person name="Zouine M."/>
            <person name="Glaser P."/>
            <person name="Boemare N."/>
            <person name="Danchin A."/>
            <person name="Kunst F."/>
        </authorList>
    </citation>
    <scope>NUCLEOTIDE SEQUENCE [LARGE SCALE GENOMIC DNA]</scope>
    <source>
        <strain evidence="16">DSM 15139 / CIP 105565 / TT01</strain>
    </source>
</reference>
<dbReference type="SUPFAM" id="SSF51230">
    <property type="entry name" value="Single hybrid motif"/>
    <property type="match status" value="1"/>
</dbReference>
<name>Q7N6V6_PHOLL</name>
<dbReference type="Gene3D" id="4.10.320.10">
    <property type="entry name" value="E3-binding domain"/>
    <property type="match status" value="1"/>
</dbReference>
<proteinExistence type="inferred from homology"/>
<dbReference type="PROSITE" id="PS50968">
    <property type="entry name" value="BIOTINYL_LIPOYL"/>
    <property type="match status" value="1"/>
</dbReference>
<dbReference type="Gene3D" id="2.40.50.100">
    <property type="match status" value="1"/>
</dbReference>
<dbReference type="InterPro" id="IPR000089">
    <property type="entry name" value="Biotin_lipoyl"/>
</dbReference>
<dbReference type="InterPro" id="IPR001078">
    <property type="entry name" value="2-oxoacid_DH_actylTfrase"/>
</dbReference>
<gene>
    <name evidence="15" type="primary">sucB</name>
    <name evidence="15" type="ordered locus">plu1431</name>
</gene>
<dbReference type="EC" id="2.3.1.61" evidence="4 11"/>
<dbReference type="Pfam" id="PF00198">
    <property type="entry name" value="2-oxoacid_dh"/>
    <property type="match status" value="1"/>
</dbReference>
<dbReference type="Pfam" id="PF00364">
    <property type="entry name" value="Biotin_lipoyl"/>
    <property type="match status" value="1"/>
</dbReference>
<evidence type="ECO:0000256" key="2">
    <source>
        <dbReference type="ARBA" id="ARBA00005145"/>
    </source>
</evidence>
<sequence length="406" mass="44637">MSSVDILVPDLPESVADATVAVWHKKQGDRVERDEVLVEIETDKVVLEVPASEAGVLEAILEEKDATVLSRQLLGRIRLGDSTGKPAEIKEKTEATLAKRQTAGLDEESNDALSPAVRRLIAEHDLDAKAIKGSGVGGRIVREDVEKYMADNEKVASKPAESSAASAQGSLLPHRSEKRVPMTRLRKRVAERLLEAKNNTAMLTTFNEVNMKPIQEMRKQYGEAFEKRHGVRLGFMSFYVKAVVEALKRYPEVNASIDGTDVVYHNYFDISIAVSTPRGLVTPVLRDADALSMADLEKRIKELAIKGRDGKLTVEELTGGNFTITNGGVFGSLMSTPIINPPQSAILGMHAIKDRPMAVNGQVEILPMMYLALSYDHRLIDGRESVGFLVTIKEMLEDPARLLLDV</sequence>
<feature type="region of interest" description="Disordered" evidence="12">
    <location>
        <begin position="152"/>
        <end position="178"/>
    </location>
</feature>
<dbReference type="SUPFAM" id="SSF47005">
    <property type="entry name" value="Peripheral subunit-binding domain of 2-oxo acid dehydrogenase complex"/>
    <property type="match status" value="1"/>
</dbReference>
<dbReference type="STRING" id="243265.plu1431"/>
<dbReference type="RefSeq" id="WP_011145736.1">
    <property type="nucleotide sequence ID" value="NC_005126.1"/>
</dbReference>
<dbReference type="Proteomes" id="UP000002514">
    <property type="component" value="Chromosome"/>
</dbReference>
<dbReference type="eggNOG" id="COG0508">
    <property type="taxonomic scope" value="Bacteria"/>
</dbReference>
<evidence type="ECO:0000256" key="6">
    <source>
        <dbReference type="ARBA" id="ARBA00022532"/>
    </source>
</evidence>
<evidence type="ECO:0000259" key="13">
    <source>
        <dbReference type="PROSITE" id="PS50968"/>
    </source>
</evidence>
<comment type="catalytic activity">
    <reaction evidence="10 11">
        <text>N(6)-[(R)-dihydrolipoyl]-L-lysyl-[protein] + succinyl-CoA = N(6)-[(R)-S(8)-succinyldihydrolipoyl]-L-lysyl-[protein] + CoA</text>
        <dbReference type="Rhea" id="RHEA:15213"/>
        <dbReference type="Rhea" id="RHEA-COMP:10475"/>
        <dbReference type="Rhea" id="RHEA-COMP:20092"/>
        <dbReference type="ChEBI" id="CHEBI:57287"/>
        <dbReference type="ChEBI" id="CHEBI:57292"/>
        <dbReference type="ChEBI" id="CHEBI:83100"/>
        <dbReference type="ChEBI" id="CHEBI:83120"/>
        <dbReference type="EC" id="2.3.1.61"/>
    </reaction>
</comment>
<dbReference type="InterPro" id="IPR023213">
    <property type="entry name" value="CAT-like_dom_sf"/>
</dbReference>
<organism evidence="15 16">
    <name type="scientific">Photorhabdus laumondii subsp. laumondii (strain DSM 15139 / CIP 105565 / TT01)</name>
    <name type="common">Photorhabdus luminescens subsp. laumondii</name>
    <dbReference type="NCBI Taxonomy" id="243265"/>
    <lineage>
        <taxon>Bacteria</taxon>
        <taxon>Pseudomonadati</taxon>
        <taxon>Pseudomonadota</taxon>
        <taxon>Gammaproteobacteria</taxon>
        <taxon>Enterobacterales</taxon>
        <taxon>Morganellaceae</taxon>
        <taxon>Photorhabdus</taxon>
    </lineage>
</organism>
<feature type="compositionally biased region" description="Low complexity" evidence="12">
    <location>
        <begin position="157"/>
        <end position="167"/>
    </location>
</feature>
<evidence type="ECO:0000256" key="3">
    <source>
        <dbReference type="ARBA" id="ARBA00007317"/>
    </source>
</evidence>
<dbReference type="Pfam" id="PF02817">
    <property type="entry name" value="E3_binding"/>
    <property type="match status" value="1"/>
</dbReference>
<dbReference type="NCBIfam" id="TIGR01347">
    <property type="entry name" value="sucB"/>
    <property type="match status" value="1"/>
</dbReference>